<dbReference type="SMART" id="SM00387">
    <property type="entry name" value="HATPase_c"/>
    <property type="match status" value="1"/>
</dbReference>
<dbReference type="InterPro" id="IPR050482">
    <property type="entry name" value="Sensor_HK_TwoCompSys"/>
</dbReference>
<feature type="transmembrane region" description="Helical" evidence="10">
    <location>
        <begin position="54"/>
        <end position="71"/>
    </location>
</feature>
<keyword evidence="3" id="KW-0597">Phosphoprotein</keyword>
<evidence type="ECO:0000313" key="12">
    <source>
        <dbReference type="EMBL" id="MBO1751127.1"/>
    </source>
</evidence>
<feature type="transmembrane region" description="Helical" evidence="10">
    <location>
        <begin position="145"/>
        <end position="164"/>
    </location>
</feature>
<comment type="caution">
    <text evidence="12">The sequence shown here is derived from an EMBL/GenBank/DDBJ whole genome shotgun (WGS) entry which is preliminary data.</text>
</comment>
<evidence type="ECO:0000256" key="3">
    <source>
        <dbReference type="ARBA" id="ARBA00022553"/>
    </source>
</evidence>
<dbReference type="RefSeq" id="WP_208054814.1">
    <property type="nucleotide sequence ID" value="NZ_JAGEMK010000002.1"/>
</dbReference>
<dbReference type="InterPro" id="IPR011712">
    <property type="entry name" value="Sig_transdc_His_kin_sub3_dim/P"/>
</dbReference>
<proteinExistence type="predicted"/>
<evidence type="ECO:0000256" key="10">
    <source>
        <dbReference type="SAM" id="Phobius"/>
    </source>
</evidence>
<dbReference type="PANTHER" id="PTHR24421">
    <property type="entry name" value="NITRATE/NITRITE SENSOR PROTEIN NARX-RELATED"/>
    <property type="match status" value="1"/>
</dbReference>
<dbReference type="GO" id="GO:0046983">
    <property type="term" value="F:protein dimerization activity"/>
    <property type="evidence" value="ECO:0007669"/>
    <property type="project" value="InterPro"/>
</dbReference>
<name>A0A939LTP1_9CELL</name>
<reference evidence="12" key="1">
    <citation type="submission" date="2021-03" db="EMBL/GenBank/DDBJ databases">
        <title>Actinotalea soli sp. nov., isolated from soil.</title>
        <authorList>
            <person name="Ping W."/>
            <person name="Zhang J."/>
        </authorList>
    </citation>
    <scope>NUCLEOTIDE SEQUENCE</scope>
    <source>
        <strain evidence="12">BY-33</strain>
    </source>
</reference>
<evidence type="ECO:0000256" key="9">
    <source>
        <dbReference type="SAM" id="MobiDB-lite"/>
    </source>
</evidence>
<evidence type="ECO:0000256" key="5">
    <source>
        <dbReference type="ARBA" id="ARBA00022741"/>
    </source>
</evidence>
<feature type="transmembrane region" description="Helical" evidence="10">
    <location>
        <begin position="120"/>
        <end position="138"/>
    </location>
</feature>
<dbReference type="InterPro" id="IPR003594">
    <property type="entry name" value="HATPase_dom"/>
</dbReference>
<keyword evidence="6" id="KW-0418">Kinase</keyword>
<dbReference type="AlphaFoldDB" id="A0A939LTP1"/>
<dbReference type="Pfam" id="PF02518">
    <property type="entry name" value="HATPase_c"/>
    <property type="match status" value="1"/>
</dbReference>
<evidence type="ECO:0000259" key="11">
    <source>
        <dbReference type="SMART" id="SM00387"/>
    </source>
</evidence>
<keyword evidence="4" id="KW-0808">Transferase</keyword>
<organism evidence="12 13">
    <name type="scientific">Actinotalea soli</name>
    <dbReference type="NCBI Taxonomy" id="2819234"/>
    <lineage>
        <taxon>Bacteria</taxon>
        <taxon>Bacillati</taxon>
        <taxon>Actinomycetota</taxon>
        <taxon>Actinomycetes</taxon>
        <taxon>Micrococcales</taxon>
        <taxon>Cellulomonadaceae</taxon>
        <taxon>Actinotalea</taxon>
    </lineage>
</organism>
<keyword evidence="8" id="KW-0902">Two-component regulatory system</keyword>
<dbReference type="Gene3D" id="3.30.565.10">
    <property type="entry name" value="Histidine kinase-like ATPase, C-terminal domain"/>
    <property type="match status" value="1"/>
</dbReference>
<feature type="transmembrane region" description="Helical" evidence="10">
    <location>
        <begin position="83"/>
        <end position="108"/>
    </location>
</feature>
<dbReference type="GO" id="GO:0005524">
    <property type="term" value="F:ATP binding"/>
    <property type="evidence" value="ECO:0007669"/>
    <property type="project" value="UniProtKB-KW"/>
</dbReference>
<evidence type="ECO:0000256" key="8">
    <source>
        <dbReference type="ARBA" id="ARBA00023012"/>
    </source>
</evidence>
<evidence type="ECO:0000256" key="4">
    <source>
        <dbReference type="ARBA" id="ARBA00022679"/>
    </source>
</evidence>
<feature type="region of interest" description="Disordered" evidence="9">
    <location>
        <begin position="266"/>
        <end position="287"/>
    </location>
</feature>
<evidence type="ECO:0000256" key="7">
    <source>
        <dbReference type="ARBA" id="ARBA00022840"/>
    </source>
</evidence>
<dbReference type="Gene3D" id="1.20.5.1930">
    <property type="match status" value="1"/>
</dbReference>
<keyword evidence="10" id="KW-0472">Membrane</keyword>
<comment type="catalytic activity">
    <reaction evidence="1">
        <text>ATP + protein L-histidine = ADP + protein N-phospho-L-histidine.</text>
        <dbReference type="EC" id="2.7.13.3"/>
    </reaction>
</comment>
<dbReference type="Pfam" id="PF07730">
    <property type="entry name" value="HisKA_3"/>
    <property type="match status" value="1"/>
</dbReference>
<feature type="compositionally biased region" description="Low complexity" evidence="9">
    <location>
        <begin position="266"/>
        <end position="281"/>
    </location>
</feature>
<dbReference type="EC" id="2.7.13.3" evidence="2"/>
<evidence type="ECO:0000256" key="6">
    <source>
        <dbReference type="ARBA" id="ARBA00022777"/>
    </source>
</evidence>
<dbReference type="SUPFAM" id="SSF55874">
    <property type="entry name" value="ATPase domain of HSP90 chaperone/DNA topoisomerase II/histidine kinase"/>
    <property type="match status" value="1"/>
</dbReference>
<dbReference type="GO" id="GO:0000155">
    <property type="term" value="F:phosphorelay sensor kinase activity"/>
    <property type="evidence" value="ECO:0007669"/>
    <property type="project" value="InterPro"/>
</dbReference>
<feature type="transmembrane region" description="Helical" evidence="10">
    <location>
        <begin position="20"/>
        <end position="42"/>
    </location>
</feature>
<evidence type="ECO:0000256" key="2">
    <source>
        <dbReference type="ARBA" id="ARBA00012438"/>
    </source>
</evidence>
<dbReference type="Proteomes" id="UP000664209">
    <property type="component" value="Unassembled WGS sequence"/>
</dbReference>
<feature type="domain" description="Histidine kinase/HSP90-like ATPase" evidence="11">
    <location>
        <begin position="323"/>
        <end position="412"/>
    </location>
</feature>
<dbReference type="PANTHER" id="PTHR24421:SF10">
    <property type="entry name" value="NITRATE_NITRITE SENSOR PROTEIN NARQ"/>
    <property type="match status" value="1"/>
</dbReference>
<dbReference type="GO" id="GO:0016020">
    <property type="term" value="C:membrane"/>
    <property type="evidence" value="ECO:0007669"/>
    <property type="project" value="InterPro"/>
</dbReference>
<keyword evidence="13" id="KW-1185">Reference proteome</keyword>
<accession>A0A939LTP1</accession>
<dbReference type="CDD" id="cd16917">
    <property type="entry name" value="HATPase_UhpB-NarQ-NarX-like"/>
    <property type="match status" value="1"/>
</dbReference>
<gene>
    <name evidence="12" type="ORF">J4G33_04850</name>
</gene>
<keyword evidence="5" id="KW-0547">Nucleotide-binding</keyword>
<evidence type="ECO:0000313" key="13">
    <source>
        <dbReference type="Proteomes" id="UP000664209"/>
    </source>
</evidence>
<evidence type="ECO:0000256" key="1">
    <source>
        <dbReference type="ARBA" id="ARBA00000085"/>
    </source>
</evidence>
<protein>
    <recommendedName>
        <fullName evidence="2">histidine kinase</fullName>
        <ecNumber evidence="2">2.7.13.3</ecNumber>
    </recommendedName>
</protein>
<dbReference type="InterPro" id="IPR036890">
    <property type="entry name" value="HATPase_C_sf"/>
</dbReference>
<keyword evidence="7" id="KW-0067">ATP-binding</keyword>
<dbReference type="EMBL" id="JAGEMK010000002">
    <property type="protein sequence ID" value="MBO1751127.1"/>
    <property type="molecule type" value="Genomic_DNA"/>
</dbReference>
<sequence length="418" mass="43083">MDGPVGWWRREARGTARRRVVSDAAVTFLVGVALLWLGMVGIWTSGPGPVENSWVHLAPLAVGCLVMLAKNRYPLGALAAGGLVLGVDAALGGSVGVLVVLIDLIYSAALRTGPAAFRRLTVGVGLTIGAAAVAGLVTERTVAGTVLFALQAFAVLGTPLWWGLTVRKQAELTALAEERAADLERLAELREREVLAEERTRMARDLHDAVAGNLSAIAIHAEAALTAAPAPSGRSSLEAIRAASVQSLQEMRSMIMLLRAAGPPGTTGTVGATGATGQAVPDDATSPPRLGEARSLLAAVAAQGLDLTHSGCSLDDLPELPAVVDQAAYRVLQEALTNAVKHGDGAGVEVTVEHDDEMLHLRITSTGGGGERGTGWGLVTMRERAEALGGSLEAGPVEVNGWVVDARLPLIASAGHPS</sequence>
<keyword evidence="10" id="KW-1133">Transmembrane helix</keyword>
<keyword evidence="10" id="KW-0812">Transmembrane</keyword>